<accession>A0A163GJ06</accession>
<comment type="caution">
    <text evidence="1">The sequence shown here is derived from an EMBL/GenBank/DDBJ whole genome shotgun (WGS) entry which is preliminary data.</text>
</comment>
<proteinExistence type="predicted"/>
<sequence>MALLAALIAQLQLKKEQLRRLTVCAVNLGNLDGDFSQNRSLLEEPELTAKTWKGMLADKFLEYRDVMAVQYDDISSVQLALSRQMLSEKIAQIKLEIMALESSIAAERTRLAAIRAGKD</sequence>
<reference evidence="1 2" key="1">
    <citation type="submission" date="2016-01" db="EMBL/GenBank/DDBJ databases">
        <title>Whole genome sequencing of Bhargavaea cecembensis T14.</title>
        <authorList>
            <person name="Hong K.W."/>
        </authorList>
    </citation>
    <scope>NUCLEOTIDE SEQUENCE [LARGE SCALE GENOMIC DNA]</scope>
    <source>
        <strain evidence="1 2">T14</strain>
    </source>
</reference>
<dbReference type="EMBL" id="LQNT01000001">
    <property type="protein sequence ID" value="KZE40307.1"/>
    <property type="molecule type" value="Genomic_DNA"/>
</dbReference>
<name>A0A163GJ06_9BACL</name>
<protein>
    <recommendedName>
        <fullName evidence="3">DUF5082 domain-containing protein</fullName>
    </recommendedName>
</protein>
<evidence type="ECO:0000313" key="2">
    <source>
        <dbReference type="Proteomes" id="UP000076490"/>
    </source>
</evidence>
<dbReference type="Proteomes" id="UP000076490">
    <property type="component" value="Unassembled WGS sequence"/>
</dbReference>
<gene>
    <name evidence="1" type="ORF">AV656_03325</name>
</gene>
<dbReference type="AlphaFoldDB" id="A0A163GJ06"/>
<dbReference type="OrthoDB" id="2454201at2"/>
<dbReference type="RefSeq" id="WP_063178783.1">
    <property type="nucleotide sequence ID" value="NZ_LQNT01000001.1"/>
</dbReference>
<evidence type="ECO:0000313" key="1">
    <source>
        <dbReference type="EMBL" id="KZE40307.1"/>
    </source>
</evidence>
<evidence type="ECO:0008006" key="3">
    <source>
        <dbReference type="Google" id="ProtNLM"/>
    </source>
</evidence>
<organism evidence="1 2">
    <name type="scientific">Bhargavaea cecembensis</name>
    <dbReference type="NCBI Taxonomy" id="394098"/>
    <lineage>
        <taxon>Bacteria</taxon>
        <taxon>Bacillati</taxon>
        <taxon>Bacillota</taxon>
        <taxon>Bacilli</taxon>
        <taxon>Bacillales</taxon>
        <taxon>Caryophanaceae</taxon>
        <taxon>Bhargavaea</taxon>
    </lineage>
</organism>